<evidence type="ECO:0000313" key="1">
    <source>
        <dbReference type="EMBL" id="BBO89740.1"/>
    </source>
</evidence>
<dbReference type="EMBL" id="AP021879">
    <property type="protein sequence ID" value="BBO89740.1"/>
    <property type="molecule type" value="Genomic_DNA"/>
</dbReference>
<reference evidence="1 2" key="1">
    <citation type="submission" date="2019-11" db="EMBL/GenBank/DDBJ databases">
        <title>Comparative genomics of hydrocarbon-degrading Desulfosarcina strains.</title>
        <authorList>
            <person name="Watanabe M."/>
            <person name="Kojima H."/>
            <person name="Fukui M."/>
        </authorList>
    </citation>
    <scope>NUCLEOTIDE SEQUENCE [LARGE SCALE GENOMIC DNA]</scope>
    <source>
        <strain evidence="2">oXyS1</strain>
    </source>
</reference>
<dbReference type="GO" id="GO:0006355">
    <property type="term" value="P:regulation of DNA-templated transcription"/>
    <property type="evidence" value="ECO:0007669"/>
    <property type="project" value="InterPro"/>
</dbReference>
<evidence type="ECO:0000313" key="2">
    <source>
        <dbReference type="Proteomes" id="UP000422108"/>
    </source>
</evidence>
<organism evidence="1 2">
    <name type="scientific">Desulfosarcina ovata subsp. ovata</name>
    <dbReference type="NCBI Taxonomy" id="2752305"/>
    <lineage>
        <taxon>Bacteria</taxon>
        <taxon>Pseudomonadati</taxon>
        <taxon>Thermodesulfobacteriota</taxon>
        <taxon>Desulfobacteria</taxon>
        <taxon>Desulfobacterales</taxon>
        <taxon>Desulfosarcinaceae</taxon>
        <taxon>Desulfosarcina</taxon>
    </lineage>
</organism>
<protein>
    <recommendedName>
        <fullName evidence="3">Ribbon-helix-helix protein CopG domain-containing protein</fullName>
    </recommendedName>
</protein>
<proteinExistence type="predicted"/>
<keyword evidence="2" id="KW-1185">Reference proteome</keyword>
<evidence type="ECO:0008006" key="3">
    <source>
        <dbReference type="Google" id="ProtNLM"/>
    </source>
</evidence>
<dbReference type="InterPro" id="IPR013321">
    <property type="entry name" value="Arc_rbn_hlx_hlx"/>
</dbReference>
<dbReference type="RefSeq" id="WP_155310885.1">
    <property type="nucleotide sequence ID" value="NZ_AP021879.1"/>
</dbReference>
<accession>A0A5K8ACS1</accession>
<dbReference type="Gene3D" id="1.10.1220.10">
    <property type="entry name" value="Met repressor-like"/>
    <property type="match status" value="1"/>
</dbReference>
<sequence length="75" mass="8480">MLRKPILMPANLIEKVDRIAKDRNVSFAEVIRNAVDVFGEDDMTAEEETLLEALLDEVIRSTTDLAAKLDQTITY</sequence>
<dbReference type="Proteomes" id="UP000422108">
    <property type="component" value="Chromosome"/>
</dbReference>
<gene>
    <name evidence="1" type="ORF">DSCOOX_29200</name>
</gene>
<name>A0A5K8ACS1_9BACT</name>
<dbReference type="AlphaFoldDB" id="A0A5K8ACS1"/>